<gene>
    <name evidence="7" type="ORF">EB796_002964</name>
</gene>
<dbReference type="GO" id="GO:0001664">
    <property type="term" value="F:G protein-coupled receptor binding"/>
    <property type="evidence" value="ECO:0007669"/>
    <property type="project" value="TreeGrafter"/>
</dbReference>
<dbReference type="AlphaFoldDB" id="A0A7J7KJG9"/>
<dbReference type="OrthoDB" id="354826at2759"/>
<reference evidence="7" key="1">
    <citation type="submission" date="2020-06" db="EMBL/GenBank/DDBJ databases">
        <title>Draft genome of Bugula neritina, a colonial animal packing powerful symbionts and potential medicines.</title>
        <authorList>
            <person name="Rayko M."/>
        </authorList>
    </citation>
    <scope>NUCLEOTIDE SEQUENCE [LARGE SCALE GENOMIC DNA]</scope>
    <source>
        <strain evidence="7">Kwan_BN1</strain>
    </source>
</reference>
<dbReference type="GO" id="GO:0009966">
    <property type="term" value="P:regulation of signal transduction"/>
    <property type="evidence" value="ECO:0007669"/>
    <property type="project" value="TreeGrafter"/>
</dbReference>
<evidence type="ECO:0000259" key="6">
    <source>
        <dbReference type="SMART" id="SM00233"/>
    </source>
</evidence>
<evidence type="ECO:0000256" key="2">
    <source>
        <dbReference type="ARBA" id="ARBA00022679"/>
    </source>
</evidence>
<organism evidence="7 8">
    <name type="scientific">Bugula neritina</name>
    <name type="common">Brown bryozoan</name>
    <name type="synonym">Sertularia neritina</name>
    <dbReference type="NCBI Taxonomy" id="10212"/>
    <lineage>
        <taxon>Eukaryota</taxon>
        <taxon>Metazoa</taxon>
        <taxon>Spiralia</taxon>
        <taxon>Lophotrochozoa</taxon>
        <taxon>Bryozoa</taxon>
        <taxon>Gymnolaemata</taxon>
        <taxon>Cheilostomatida</taxon>
        <taxon>Flustrina</taxon>
        <taxon>Buguloidea</taxon>
        <taxon>Bugulidae</taxon>
        <taxon>Bugula</taxon>
    </lineage>
</organism>
<dbReference type="GO" id="GO:0005524">
    <property type="term" value="F:ATP binding"/>
    <property type="evidence" value="ECO:0007669"/>
    <property type="project" value="UniProtKB-KW"/>
</dbReference>
<dbReference type="InterPro" id="IPR001849">
    <property type="entry name" value="PH_domain"/>
</dbReference>
<keyword evidence="3" id="KW-0547">Nucleotide-binding</keyword>
<dbReference type="SMART" id="SM00233">
    <property type="entry name" value="PH"/>
    <property type="match status" value="1"/>
</dbReference>
<evidence type="ECO:0000256" key="4">
    <source>
        <dbReference type="ARBA" id="ARBA00022777"/>
    </source>
</evidence>
<evidence type="ECO:0000313" key="7">
    <source>
        <dbReference type="EMBL" id="KAF6038739.1"/>
    </source>
</evidence>
<dbReference type="PANTHER" id="PTHR24355">
    <property type="entry name" value="G PROTEIN-COUPLED RECEPTOR KINASE/RIBOSOMAL PROTEIN S6 KINASE"/>
    <property type="match status" value="1"/>
</dbReference>
<dbReference type="SUPFAM" id="SSF50729">
    <property type="entry name" value="PH domain-like"/>
    <property type="match status" value="1"/>
</dbReference>
<evidence type="ECO:0000313" key="8">
    <source>
        <dbReference type="Proteomes" id="UP000593567"/>
    </source>
</evidence>
<dbReference type="InterPro" id="IPR011993">
    <property type="entry name" value="PH-like_dom_sf"/>
</dbReference>
<keyword evidence="2" id="KW-0808">Transferase</keyword>
<dbReference type="Gene3D" id="1.10.287.1270">
    <property type="match status" value="1"/>
</dbReference>
<name>A0A7J7KJG9_BUGNE</name>
<protein>
    <submittedName>
        <fullName evidence="7">ADRBK2</fullName>
    </submittedName>
</protein>
<evidence type="ECO:0000256" key="3">
    <source>
        <dbReference type="ARBA" id="ARBA00022741"/>
    </source>
</evidence>
<dbReference type="Proteomes" id="UP000593567">
    <property type="component" value="Unassembled WGS sequence"/>
</dbReference>
<proteinExistence type="predicted"/>
<accession>A0A7J7KJG9</accession>
<keyword evidence="1" id="KW-0723">Serine/threonine-protein kinase</keyword>
<dbReference type="PANTHER" id="PTHR24355:SF18">
    <property type="entry name" value="G PROTEIN-COUPLED RECEPTOR KINASE"/>
    <property type="match status" value="1"/>
</dbReference>
<evidence type="ECO:0000256" key="5">
    <source>
        <dbReference type="ARBA" id="ARBA00022840"/>
    </source>
</evidence>
<feature type="domain" description="PH" evidence="6">
    <location>
        <begin position="67"/>
        <end position="172"/>
    </location>
</feature>
<sequence length="211" mass="24527">MTMLYLTTVHVLTDQDQEQYKDFNMVVSERWQQEVTETVFDAINSDTDKRKRFYPDDLITTDGQTDCIVEGEVSRLGNSFMQQTWQKTHLKLFPNRLEFYPKKDGQIIRKTGVEMISMMEIKQVWPELQKMNKVDCILIHLKDNDQRIHITSPDRILLSQWKDEIVYGFQKSTQILSTINKKASRMIGANFGDSRLSAAVHSCLIVTSGEV</sequence>
<dbReference type="GO" id="GO:0007186">
    <property type="term" value="P:G protein-coupled receptor signaling pathway"/>
    <property type="evidence" value="ECO:0007669"/>
    <property type="project" value="TreeGrafter"/>
</dbReference>
<comment type="caution">
    <text evidence="7">The sequence shown here is derived from an EMBL/GenBank/DDBJ whole genome shotgun (WGS) entry which is preliminary data.</text>
</comment>
<dbReference type="EMBL" id="VXIV02000365">
    <property type="protein sequence ID" value="KAF6038739.1"/>
    <property type="molecule type" value="Genomic_DNA"/>
</dbReference>
<evidence type="ECO:0000256" key="1">
    <source>
        <dbReference type="ARBA" id="ARBA00022527"/>
    </source>
</evidence>
<keyword evidence="5" id="KW-0067">ATP-binding</keyword>
<dbReference type="Gene3D" id="2.30.29.30">
    <property type="entry name" value="Pleckstrin-homology domain (PH domain)/Phosphotyrosine-binding domain (PTB)"/>
    <property type="match status" value="1"/>
</dbReference>
<keyword evidence="8" id="KW-1185">Reference proteome</keyword>
<dbReference type="GO" id="GO:0004703">
    <property type="term" value="F:G protein-coupled receptor kinase activity"/>
    <property type="evidence" value="ECO:0007669"/>
    <property type="project" value="TreeGrafter"/>
</dbReference>
<keyword evidence="4" id="KW-0418">Kinase</keyword>